<reference evidence="3 4" key="1">
    <citation type="submission" date="2017-02" db="EMBL/GenBank/DDBJ databases">
        <authorList>
            <person name="Peterson S.W."/>
        </authorList>
    </citation>
    <scope>NUCLEOTIDE SEQUENCE [LARGE SCALE GENOMIC DNA]</scope>
    <source>
        <strain evidence="3 4">DSM 16080</strain>
    </source>
</reference>
<dbReference type="SUPFAM" id="SSF53850">
    <property type="entry name" value="Periplasmic binding protein-like II"/>
    <property type="match status" value="1"/>
</dbReference>
<dbReference type="AlphaFoldDB" id="A0A1T4XZ06"/>
<proteinExistence type="predicted"/>
<evidence type="ECO:0000313" key="4">
    <source>
        <dbReference type="Proteomes" id="UP000190027"/>
    </source>
</evidence>
<evidence type="ECO:0000313" key="3">
    <source>
        <dbReference type="EMBL" id="SKA94769.1"/>
    </source>
</evidence>
<dbReference type="SMART" id="SM00062">
    <property type="entry name" value="PBPb"/>
    <property type="match status" value="1"/>
</dbReference>
<dbReference type="OrthoDB" id="9768183at2"/>
<dbReference type="PANTHER" id="PTHR35936">
    <property type="entry name" value="MEMBRANE-BOUND LYTIC MUREIN TRANSGLYCOSYLASE F"/>
    <property type="match status" value="1"/>
</dbReference>
<dbReference type="Proteomes" id="UP000190027">
    <property type="component" value="Unassembled WGS sequence"/>
</dbReference>
<dbReference type="RefSeq" id="WP_078718160.1">
    <property type="nucleotide sequence ID" value="NZ_FUYC01000021.1"/>
</dbReference>
<accession>A0A1T4XZ06</accession>
<dbReference type="Gene3D" id="3.40.190.10">
    <property type="entry name" value="Periplasmic binding protein-like II"/>
    <property type="match status" value="2"/>
</dbReference>
<dbReference type="Pfam" id="PF00497">
    <property type="entry name" value="SBP_bac_3"/>
    <property type="match status" value="1"/>
</dbReference>
<keyword evidence="4" id="KW-1185">Reference proteome</keyword>
<gene>
    <name evidence="3" type="ORF">SAMN02745704_02617</name>
</gene>
<organism evidence="3 4">
    <name type="scientific">Paucidesulfovibrio gracilis DSM 16080</name>
    <dbReference type="NCBI Taxonomy" id="1121449"/>
    <lineage>
        <taxon>Bacteria</taxon>
        <taxon>Pseudomonadati</taxon>
        <taxon>Thermodesulfobacteriota</taxon>
        <taxon>Desulfovibrionia</taxon>
        <taxon>Desulfovibrionales</taxon>
        <taxon>Desulfovibrionaceae</taxon>
        <taxon>Paucidesulfovibrio</taxon>
    </lineage>
</organism>
<dbReference type="EMBL" id="FUYC01000021">
    <property type="protein sequence ID" value="SKA94769.1"/>
    <property type="molecule type" value="Genomic_DNA"/>
</dbReference>
<evidence type="ECO:0000259" key="2">
    <source>
        <dbReference type="SMART" id="SM00062"/>
    </source>
</evidence>
<dbReference type="STRING" id="1121449.SAMN02745704_02617"/>
<dbReference type="PANTHER" id="PTHR35936:SF35">
    <property type="entry name" value="L-CYSTINE-BINDING PROTEIN TCYJ"/>
    <property type="match status" value="1"/>
</dbReference>
<protein>
    <submittedName>
        <fullName evidence="3">Extracellular solute-binding protein, family 3</fullName>
    </submittedName>
</protein>
<dbReference type="InterPro" id="IPR001638">
    <property type="entry name" value="Solute-binding_3/MltF_N"/>
</dbReference>
<name>A0A1T4XZ06_9BACT</name>
<evidence type="ECO:0000256" key="1">
    <source>
        <dbReference type="ARBA" id="ARBA00022729"/>
    </source>
</evidence>
<sequence>MYAYPQHAETTRTRFPLLARRCGWLALLLVVLAVPARAEPLTFLARAGYAPYSFDNNGQPRGIDCEVFLELARRMGMDVNIRFLPQAKIPEVLQRGDAHGVVALHKLPEMTSTLVYALRQPLRVSEYDIFYHGGAPLKYMGVASLNGKRLALPQGVPLPESLEQTAPGAEILPVTAEPDGVRLLLQRKVDAFVGQTRATFDLLGEMGMTSTVRAVGTTFSTAPVYMAVASNSGVERPEDLARLLELMLGDMLVDGTYRKIQSRYIVN</sequence>
<feature type="domain" description="Solute-binding protein family 3/N-terminal" evidence="2">
    <location>
        <begin position="40"/>
        <end position="267"/>
    </location>
</feature>
<keyword evidence="1" id="KW-0732">Signal</keyword>